<evidence type="ECO:0000256" key="9">
    <source>
        <dbReference type="ARBA" id="ARBA00064003"/>
    </source>
</evidence>
<dbReference type="SUPFAM" id="SSF55874">
    <property type="entry name" value="ATPase domain of HSP90 chaperone/DNA topoisomerase II/histidine kinase"/>
    <property type="match status" value="1"/>
</dbReference>
<dbReference type="InterPro" id="IPR001789">
    <property type="entry name" value="Sig_transdc_resp-reg_receiver"/>
</dbReference>
<feature type="domain" description="Response regulatory" evidence="14">
    <location>
        <begin position="1214"/>
        <end position="1328"/>
    </location>
</feature>
<dbReference type="GO" id="GO:0000155">
    <property type="term" value="F:phosphorelay sensor kinase activity"/>
    <property type="evidence" value="ECO:0007669"/>
    <property type="project" value="InterPro"/>
</dbReference>
<evidence type="ECO:0000259" key="16">
    <source>
        <dbReference type="PROSITE" id="PS50113"/>
    </source>
</evidence>
<feature type="modified residue" description="Phosphohistidine" evidence="11">
    <location>
        <position position="1407"/>
    </location>
</feature>
<dbReference type="NCBIfam" id="TIGR00229">
    <property type="entry name" value="sensory_box"/>
    <property type="match status" value="4"/>
</dbReference>
<dbReference type="CDD" id="cd00082">
    <property type="entry name" value="HisKA"/>
    <property type="match status" value="1"/>
</dbReference>
<dbReference type="GO" id="GO:0005524">
    <property type="term" value="F:ATP binding"/>
    <property type="evidence" value="ECO:0007669"/>
    <property type="project" value="UniProtKB-KW"/>
</dbReference>
<feature type="domain" description="HPt" evidence="17">
    <location>
        <begin position="1368"/>
        <end position="1460"/>
    </location>
</feature>
<dbReference type="Gene3D" id="3.30.450.40">
    <property type="match status" value="1"/>
</dbReference>
<evidence type="ECO:0000259" key="14">
    <source>
        <dbReference type="PROSITE" id="PS50110"/>
    </source>
</evidence>
<feature type="domain" description="PAC" evidence="16">
    <location>
        <begin position="570"/>
        <end position="622"/>
    </location>
</feature>
<dbReference type="CDD" id="cd16922">
    <property type="entry name" value="HATPase_EvgS-ArcB-TorS-like"/>
    <property type="match status" value="1"/>
</dbReference>
<dbReference type="SUPFAM" id="SSF47226">
    <property type="entry name" value="Histidine-containing phosphotransfer domain, HPT domain"/>
    <property type="match status" value="1"/>
</dbReference>
<evidence type="ECO:0000313" key="19">
    <source>
        <dbReference type="Proteomes" id="UP001198163"/>
    </source>
</evidence>
<dbReference type="SUPFAM" id="SSF55785">
    <property type="entry name" value="PYP-like sensor domain (PAS domain)"/>
    <property type="match status" value="5"/>
</dbReference>
<dbReference type="SUPFAM" id="SSF52172">
    <property type="entry name" value="CheY-like"/>
    <property type="match status" value="1"/>
</dbReference>
<dbReference type="Pfam" id="PF02518">
    <property type="entry name" value="HATPase_c"/>
    <property type="match status" value="1"/>
</dbReference>
<dbReference type="InterPro" id="IPR013655">
    <property type="entry name" value="PAS_fold_3"/>
</dbReference>
<gene>
    <name evidence="18" type="ORF">K7J14_12690</name>
</gene>
<evidence type="ECO:0000259" key="15">
    <source>
        <dbReference type="PROSITE" id="PS50112"/>
    </source>
</evidence>
<dbReference type="SMART" id="SM00065">
    <property type="entry name" value="GAF"/>
    <property type="match status" value="1"/>
</dbReference>
<dbReference type="GO" id="GO:0016705">
    <property type="term" value="F:oxidoreductase activity, acting on paired donors, with incorporation or reduction of molecular oxygen"/>
    <property type="evidence" value="ECO:0007669"/>
    <property type="project" value="InterPro"/>
</dbReference>
<sequence>MFSSFRHSPFGYALHELILDPAGNPYDFRFLEMNEAFTQLTGRVSSSLIGKTAREVIPNISTESFDWFVFFGTIVRDKKNGEIEQYFSSIDRWFKVYAYYVEENRFAAIFMDVTSDHRRAEELEGFFSINLDLLCIADIDGHFLKVNKEWEHVLGYGVAELENRVFLDFVHPDDMAATLSAISRLAAQEEVLNFVNRYRCRDGSWRWIEWRTRPRGRLVYAAARDITERIRMESELKLSRDSLALVLETIPQAVFWKDAEGRYLGCNSKVAKSVGLNSTSEVIGKTDFNLPIPQKLAKKFRKTDISILRSGNAQYRFIEGLPRPDGTTMWVETSKVPLLGADGRPNAILGVFEDITERKAASDRHQRALSLLDATLDSTGDGILVVALDGTIELFNRKFLDMWGFPEDLAIGFSDGLLLEKVLPLLADSEEFLRRVDEFYRQPELVSTEELVLKDGRIFERYTQPQRINGEISGRVWSFQDVTEKRRVARELAEYAERLEMITENMAEVFWLLSADMNTLSYISPSCEKLLGRSIEAGSPLEDSVLSMIPPEDLVRVKDAGHEYGRTGVFSVDFRIKTGDNRVKWVNTRARPVRNENGTVIAHTGITEDITERKRTEDLLQSYMDMQEMLIRMSSGFINLSLDRLDDSINFALHEMGLFVNADRSYIFSYDWDAGTFSNTHEWCRKGIAPQIENLQNVSVDDAPEWIMAHKQGRTVLIPDVQELPPDEGVRVILESQSVQSLIAIPLMERGACIGFVGFDSCRGKHAYTEKERGVLQLFTDMLINVRNRTELEKNLVRAKEAAERADRAKSDFLANMSHEIRTPMNAILGLSSLAFENARTEEDRDLLSKIASSSHLLLGIINDVLDFSKIESGRLAIDRHQFELEDVFEQIRTLFNSALVQKKIDLYFHEGEGLRESYIGDRLRISQVLINLIGNAVKFTSRGRIDLFVSLLASDEIPDADLNEAGIAVSGVLSDRIDWIRFRIEDTGIGIAPDKLKTLFTPFTQADSSTTRKYGGTGLGLVICKRLATAMGGFMRVASRPGLGSSFSFAVPLERGESPESVPSSAQSAVSAPFGAGRRACIAESDEESAAQIQQFLEELGWESAILPTIRSALDALRKNSLTEGDGSLLILDSAFALEPNELEELKSLRGEPQGSGSAVILSGYLKEYPFVPDAFLSKPVSRRNVRSALADAHNTNGREPAVSEIPDLTGARILVVEDNELNREVAVRWLKRSGAEVSVAENGARALEALESAGFDLVLMDVQMPEMDGYETTRRIRAVLPDLPVIALTAAVQEEDFRRIAESGMNGHMEKPLNTEKLFTILKKYLQTSLTTASAPMRSNSRSIPGLPEELPGFDLDAALKRADSDVPFYMELLDRFLDDLDKNYQNIRVKLSLLSVQQARSACHSLKGISATLGAIRLSELAARAESFYLLEKAPEEAVLEALEDELESVRTSLRELRFAGVLKPAPIPAAETFDPSLVSSLAAMLRKNKVVPSGLSEAVSGFLEDKLESDDSIQRIRDLSSLVASFRYEEALALIEDIAREAGVRLP</sequence>
<dbReference type="InterPro" id="IPR001610">
    <property type="entry name" value="PAC"/>
</dbReference>
<dbReference type="Proteomes" id="UP001198163">
    <property type="component" value="Unassembled WGS sequence"/>
</dbReference>
<dbReference type="PROSITE" id="PS50894">
    <property type="entry name" value="HPT"/>
    <property type="match status" value="1"/>
</dbReference>
<feature type="modified residue" description="4-aspartylphosphate" evidence="12">
    <location>
        <position position="1134"/>
    </location>
</feature>
<feature type="domain" description="Histidine kinase" evidence="13">
    <location>
        <begin position="816"/>
        <end position="1056"/>
    </location>
</feature>
<feature type="domain" description="PAS" evidence="15">
    <location>
        <begin position="368"/>
        <end position="424"/>
    </location>
</feature>
<accession>A0AAE3EIB6</accession>
<keyword evidence="3 12" id="KW-0597">Phosphoprotein</keyword>
<dbReference type="InterPro" id="IPR003018">
    <property type="entry name" value="GAF"/>
</dbReference>
<dbReference type="RefSeq" id="WP_230756900.1">
    <property type="nucleotide sequence ID" value="NZ_JAINWA010000003.1"/>
</dbReference>
<protein>
    <recommendedName>
        <fullName evidence="10">Sensory/regulatory protein RpfC</fullName>
        <ecNumber evidence="2">2.7.13.3</ecNumber>
    </recommendedName>
</protein>
<dbReference type="PROSITE" id="PS00086">
    <property type="entry name" value="CYTOCHROME_P450"/>
    <property type="match status" value="1"/>
</dbReference>
<dbReference type="Pfam" id="PF13188">
    <property type="entry name" value="PAS_8"/>
    <property type="match status" value="1"/>
</dbReference>
<dbReference type="Gene3D" id="1.20.120.160">
    <property type="entry name" value="HPT domain"/>
    <property type="match status" value="1"/>
</dbReference>
<evidence type="ECO:0000259" key="13">
    <source>
        <dbReference type="PROSITE" id="PS50109"/>
    </source>
</evidence>
<keyword evidence="6" id="KW-0418">Kinase</keyword>
<dbReference type="PANTHER" id="PTHR45339">
    <property type="entry name" value="HYBRID SIGNAL TRANSDUCTION HISTIDINE KINASE J"/>
    <property type="match status" value="1"/>
</dbReference>
<name>A0AAE3EIB6_9SPIR</name>
<evidence type="ECO:0000313" key="18">
    <source>
        <dbReference type="EMBL" id="MCD1655550.1"/>
    </source>
</evidence>
<dbReference type="InterPro" id="IPR036890">
    <property type="entry name" value="HATPase_C_sf"/>
</dbReference>
<dbReference type="InterPro" id="IPR036097">
    <property type="entry name" value="HisK_dim/P_sf"/>
</dbReference>
<dbReference type="InterPro" id="IPR000014">
    <property type="entry name" value="PAS"/>
</dbReference>
<dbReference type="InterPro" id="IPR029016">
    <property type="entry name" value="GAF-like_dom_sf"/>
</dbReference>
<evidence type="ECO:0000256" key="11">
    <source>
        <dbReference type="PROSITE-ProRule" id="PRU00110"/>
    </source>
</evidence>
<reference evidence="18" key="1">
    <citation type="submission" date="2021-08" db="EMBL/GenBank/DDBJ databases">
        <title>Comparative analyses of Brucepasteria parasyntrophica and Teretinema zuelzerae.</title>
        <authorList>
            <person name="Song Y."/>
            <person name="Brune A."/>
        </authorList>
    </citation>
    <scope>NUCLEOTIDE SEQUENCE</scope>
    <source>
        <strain evidence="18">DSM 1903</strain>
    </source>
</reference>
<dbReference type="SMART" id="SM00388">
    <property type="entry name" value="HisKA"/>
    <property type="match status" value="1"/>
</dbReference>
<dbReference type="PANTHER" id="PTHR45339:SF5">
    <property type="entry name" value="HISTIDINE KINASE"/>
    <property type="match status" value="1"/>
</dbReference>
<feature type="domain" description="PAS" evidence="15">
    <location>
        <begin position="239"/>
        <end position="277"/>
    </location>
</feature>
<evidence type="ECO:0000256" key="7">
    <source>
        <dbReference type="ARBA" id="ARBA00022840"/>
    </source>
</evidence>
<dbReference type="Pfam" id="PF08448">
    <property type="entry name" value="PAS_4"/>
    <property type="match status" value="2"/>
</dbReference>
<dbReference type="PROSITE" id="PS50109">
    <property type="entry name" value="HIS_KIN"/>
    <property type="match status" value="1"/>
</dbReference>
<dbReference type="Pfam" id="PF08447">
    <property type="entry name" value="PAS_3"/>
    <property type="match status" value="2"/>
</dbReference>
<dbReference type="CDD" id="cd17546">
    <property type="entry name" value="REC_hyHK_CKI1_RcsC-like"/>
    <property type="match status" value="1"/>
</dbReference>
<evidence type="ECO:0000256" key="5">
    <source>
        <dbReference type="ARBA" id="ARBA00022741"/>
    </source>
</evidence>
<dbReference type="CDD" id="cd00130">
    <property type="entry name" value="PAS"/>
    <property type="match status" value="4"/>
</dbReference>
<dbReference type="SMART" id="SM00387">
    <property type="entry name" value="HATPase_c"/>
    <property type="match status" value="1"/>
</dbReference>
<feature type="domain" description="PAC" evidence="16">
    <location>
        <begin position="311"/>
        <end position="367"/>
    </location>
</feature>
<dbReference type="SMART" id="SM00091">
    <property type="entry name" value="PAS"/>
    <property type="match status" value="5"/>
</dbReference>
<keyword evidence="8" id="KW-0902">Two-component regulatory system</keyword>
<dbReference type="SUPFAM" id="SSF47384">
    <property type="entry name" value="Homodimeric domain of signal transducing histidine kinase"/>
    <property type="match status" value="1"/>
</dbReference>
<dbReference type="EC" id="2.7.13.3" evidence="2"/>
<dbReference type="Gene3D" id="3.30.450.20">
    <property type="entry name" value="PAS domain"/>
    <property type="match status" value="5"/>
</dbReference>
<keyword evidence="4" id="KW-0808">Transferase</keyword>
<feature type="modified residue" description="4-aspartylphosphate" evidence="12">
    <location>
        <position position="1263"/>
    </location>
</feature>
<dbReference type="Pfam" id="PF00072">
    <property type="entry name" value="Response_reg"/>
    <property type="match status" value="1"/>
</dbReference>
<evidence type="ECO:0000256" key="10">
    <source>
        <dbReference type="ARBA" id="ARBA00068150"/>
    </source>
</evidence>
<dbReference type="SMART" id="SM00448">
    <property type="entry name" value="REC"/>
    <property type="match status" value="1"/>
</dbReference>
<dbReference type="Pfam" id="PF00512">
    <property type="entry name" value="HisKA"/>
    <property type="match status" value="1"/>
</dbReference>
<dbReference type="FunFam" id="3.30.565.10:FF:000010">
    <property type="entry name" value="Sensor histidine kinase RcsC"/>
    <property type="match status" value="1"/>
</dbReference>
<comment type="caution">
    <text evidence="18">The sequence shown here is derived from an EMBL/GenBank/DDBJ whole genome shotgun (WGS) entry which is preliminary data.</text>
</comment>
<dbReference type="EMBL" id="JAINWA010000003">
    <property type="protein sequence ID" value="MCD1655550.1"/>
    <property type="molecule type" value="Genomic_DNA"/>
</dbReference>
<dbReference type="Pfam" id="PF01590">
    <property type="entry name" value="GAF"/>
    <property type="match status" value="1"/>
</dbReference>
<evidence type="ECO:0000256" key="2">
    <source>
        <dbReference type="ARBA" id="ARBA00012438"/>
    </source>
</evidence>
<dbReference type="FunFam" id="1.10.287.130:FF:000002">
    <property type="entry name" value="Two-component osmosensing histidine kinase"/>
    <property type="match status" value="1"/>
</dbReference>
<evidence type="ECO:0000256" key="8">
    <source>
        <dbReference type="ARBA" id="ARBA00023012"/>
    </source>
</evidence>
<evidence type="ECO:0000259" key="17">
    <source>
        <dbReference type="PROSITE" id="PS50894"/>
    </source>
</evidence>
<dbReference type="GO" id="GO:0005886">
    <property type="term" value="C:plasma membrane"/>
    <property type="evidence" value="ECO:0007669"/>
    <property type="project" value="UniProtKB-SubCell"/>
</dbReference>
<evidence type="ECO:0000256" key="4">
    <source>
        <dbReference type="ARBA" id="ARBA00022679"/>
    </source>
</evidence>
<dbReference type="InterPro" id="IPR005467">
    <property type="entry name" value="His_kinase_dom"/>
</dbReference>
<feature type="domain" description="Response regulatory" evidence="14">
    <location>
        <begin position="1080"/>
        <end position="1195"/>
    </location>
</feature>
<dbReference type="SMART" id="SM00086">
    <property type="entry name" value="PAC"/>
    <property type="match status" value="3"/>
</dbReference>
<feature type="domain" description="PAS" evidence="15">
    <location>
        <begin position="136"/>
        <end position="189"/>
    </location>
</feature>
<keyword evidence="7" id="KW-0067">ATP-binding</keyword>
<dbReference type="Gene3D" id="3.30.565.10">
    <property type="entry name" value="Histidine kinase-like ATPase, C-terminal domain"/>
    <property type="match status" value="1"/>
</dbReference>
<dbReference type="PROSITE" id="PS50113">
    <property type="entry name" value="PAC"/>
    <property type="match status" value="2"/>
</dbReference>
<dbReference type="SMART" id="SM00073">
    <property type="entry name" value="HPT"/>
    <property type="match status" value="1"/>
</dbReference>
<evidence type="ECO:0000256" key="12">
    <source>
        <dbReference type="PROSITE-ProRule" id="PRU00169"/>
    </source>
</evidence>
<evidence type="ECO:0000256" key="6">
    <source>
        <dbReference type="ARBA" id="ARBA00022777"/>
    </source>
</evidence>
<dbReference type="InterPro" id="IPR036641">
    <property type="entry name" value="HPT_dom_sf"/>
</dbReference>
<dbReference type="InterPro" id="IPR000700">
    <property type="entry name" value="PAS-assoc_C"/>
</dbReference>
<dbReference type="Gene3D" id="1.10.287.130">
    <property type="match status" value="1"/>
</dbReference>
<dbReference type="SUPFAM" id="SSF55781">
    <property type="entry name" value="GAF domain-like"/>
    <property type="match status" value="1"/>
</dbReference>
<keyword evidence="5" id="KW-0547">Nucleotide-binding</keyword>
<dbReference type="PRINTS" id="PR00344">
    <property type="entry name" value="BCTRLSENSOR"/>
</dbReference>
<dbReference type="GO" id="GO:0005506">
    <property type="term" value="F:iron ion binding"/>
    <property type="evidence" value="ECO:0007669"/>
    <property type="project" value="InterPro"/>
</dbReference>
<comment type="catalytic activity">
    <reaction evidence="1">
        <text>ATP + protein L-histidine = ADP + protein N-phospho-L-histidine.</text>
        <dbReference type="EC" id="2.7.13.3"/>
    </reaction>
</comment>
<dbReference type="PROSITE" id="PS50112">
    <property type="entry name" value="PAS"/>
    <property type="match status" value="3"/>
</dbReference>
<comment type="subunit">
    <text evidence="9">At low DSF concentrations, interacts with RpfF.</text>
</comment>
<dbReference type="InterPro" id="IPR003661">
    <property type="entry name" value="HisK_dim/P_dom"/>
</dbReference>
<dbReference type="InterPro" id="IPR008207">
    <property type="entry name" value="Sig_transdc_His_kin_Hpt_dom"/>
</dbReference>
<keyword evidence="19" id="KW-1185">Reference proteome</keyword>
<dbReference type="PROSITE" id="PS50110">
    <property type="entry name" value="RESPONSE_REGULATORY"/>
    <property type="match status" value="2"/>
</dbReference>
<dbReference type="Gene3D" id="3.40.50.2300">
    <property type="match status" value="1"/>
</dbReference>
<dbReference type="Pfam" id="PF01627">
    <property type="entry name" value="Hpt"/>
    <property type="match status" value="1"/>
</dbReference>
<dbReference type="InterPro" id="IPR004358">
    <property type="entry name" value="Sig_transdc_His_kin-like_C"/>
</dbReference>
<dbReference type="InterPro" id="IPR003594">
    <property type="entry name" value="HATPase_dom"/>
</dbReference>
<dbReference type="InterPro" id="IPR013656">
    <property type="entry name" value="PAS_4"/>
</dbReference>
<evidence type="ECO:0000256" key="1">
    <source>
        <dbReference type="ARBA" id="ARBA00000085"/>
    </source>
</evidence>
<dbReference type="InterPro" id="IPR011006">
    <property type="entry name" value="CheY-like_superfamily"/>
</dbReference>
<evidence type="ECO:0000256" key="3">
    <source>
        <dbReference type="ARBA" id="ARBA00022553"/>
    </source>
</evidence>
<dbReference type="InterPro" id="IPR017972">
    <property type="entry name" value="Cyt_P450_CS"/>
</dbReference>
<organism evidence="18 19">
    <name type="scientific">Teretinema zuelzerae</name>
    <dbReference type="NCBI Taxonomy" id="156"/>
    <lineage>
        <taxon>Bacteria</taxon>
        <taxon>Pseudomonadati</taxon>
        <taxon>Spirochaetota</taxon>
        <taxon>Spirochaetia</taxon>
        <taxon>Spirochaetales</taxon>
        <taxon>Treponemataceae</taxon>
        <taxon>Teretinema</taxon>
    </lineage>
</organism>
<dbReference type="InterPro" id="IPR035965">
    <property type="entry name" value="PAS-like_dom_sf"/>
</dbReference>
<proteinExistence type="predicted"/>